<evidence type="ECO:0000256" key="4">
    <source>
        <dbReference type="SAM" id="SignalP"/>
    </source>
</evidence>
<evidence type="ECO:0000256" key="2">
    <source>
        <dbReference type="ARBA" id="ARBA00022630"/>
    </source>
</evidence>
<dbReference type="PANTHER" id="PTHR45968:SF15">
    <property type="entry name" value="PROTEIN HOTHEAD-LIKE ISOFORM X1"/>
    <property type="match status" value="1"/>
</dbReference>
<keyword evidence="4" id="KW-0732">Signal</keyword>
<keyword evidence="3" id="KW-0274">FAD</keyword>
<evidence type="ECO:0000256" key="1">
    <source>
        <dbReference type="ARBA" id="ARBA00001974"/>
    </source>
</evidence>
<sequence>MGLGLWMFLALLYVPLFHFHGFSLAEKAPYYSFVHEATVAPEVSFFDYIIVGGGTAGCPLAATLSEKASVLMLERGGCRPMTVLASRTKGISFPIYWIPPLVRIRKSSPQRTEFTTPGHAFAVVDRSLTRGFTRMPNPIS</sequence>
<feature type="signal peptide" evidence="4">
    <location>
        <begin position="1"/>
        <end position="25"/>
    </location>
</feature>
<gene>
    <name evidence="5" type="ORF">V6N11_014678</name>
</gene>
<keyword evidence="6" id="KW-1185">Reference proteome</keyword>
<evidence type="ECO:0000256" key="3">
    <source>
        <dbReference type="ARBA" id="ARBA00022827"/>
    </source>
</evidence>
<accession>A0ABR2TPS8</accession>
<evidence type="ECO:0008006" key="7">
    <source>
        <dbReference type="Google" id="ProtNLM"/>
    </source>
</evidence>
<proteinExistence type="predicted"/>
<dbReference type="Gene3D" id="3.50.50.60">
    <property type="entry name" value="FAD/NAD(P)-binding domain"/>
    <property type="match status" value="1"/>
</dbReference>
<feature type="chain" id="PRO_5045673336" description="Glucose-methanol-choline oxidoreductase N-terminal domain-containing protein" evidence="4">
    <location>
        <begin position="26"/>
        <end position="140"/>
    </location>
</feature>
<dbReference type="EMBL" id="JBBPBN010000004">
    <property type="protein sequence ID" value="KAK9039478.1"/>
    <property type="molecule type" value="Genomic_DNA"/>
</dbReference>
<evidence type="ECO:0000313" key="5">
    <source>
        <dbReference type="EMBL" id="KAK9039478.1"/>
    </source>
</evidence>
<dbReference type="PANTHER" id="PTHR45968">
    <property type="entry name" value="OSJNBA0019K04.7 PROTEIN"/>
    <property type="match status" value="1"/>
</dbReference>
<comment type="caution">
    <text evidence="5">The sequence shown here is derived from an EMBL/GenBank/DDBJ whole genome shotgun (WGS) entry which is preliminary data.</text>
</comment>
<dbReference type="InterPro" id="IPR036188">
    <property type="entry name" value="FAD/NAD-bd_sf"/>
</dbReference>
<dbReference type="InterPro" id="IPR051871">
    <property type="entry name" value="GMC_Oxidoreductase-Related"/>
</dbReference>
<evidence type="ECO:0000313" key="6">
    <source>
        <dbReference type="Proteomes" id="UP001396334"/>
    </source>
</evidence>
<dbReference type="Proteomes" id="UP001396334">
    <property type="component" value="Unassembled WGS sequence"/>
</dbReference>
<keyword evidence="2" id="KW-0285">Flavoprotein</keyword>
<comment type="cofactor">
    <cofactor evidence="1">
        <name>FAD</name>
        <dbReference type="ChEBI" id="CHEBI:57692"/>
    </cofactor>
</comment>
<dbReference type="SUPFAM" id="SSF51905">
    <property type="entry name" value="FAD/NAD(P)-binding domain"/>
    <property type="match status" value="1"/>
</dbReference>
<organism evidence="5 6">
    <name type="scientific">Hibiscus sabdariffa</name>
    <name type="common">roselle</name>
    <dbReference type="NCBI Taxonomy" id="183260"/>
    <lineage>
        <taxon>Eukaryota</taxon>
        <taxon>Viridiplantae</taxon>
        <taxon>Streptophyta</taxon>
        <taxon>Embryophyta</taxon>
        <taxon>Tracheophyta</taxon>
        <taxon>Spermatophyta</taxon>
        <taxon>Magnoliopsida</taxon>
        <taxon>eudicotyledons</taxon>
        <taxon>Gunneridae</taxon>
        <taxon>Pentapetalae</taxon>
        <taxon>rosids</taxon>
        <taxon>malvids</taxon>
        <taxon>Malvales</taxon>
        <taxon>Malvaceae</taxon>
        <taxon>Malvoideae</taxon>
        <taxon>Hibiscus</taxon>
    </lineage>
</organism>
<name>A0ABR2TPS8_9ROSI</name>
<reference evidence="5 6" key="1">
    <citation type="journal article" date="2024" name="G3 (Bethesda)">
        <title>Genome assembly of Hibiscus sabdariffa L. provides insights into metabolisms of medicinal natural products.</title>
        <authorList>
            <person name="Kim T."/>
        </authorList>
    </citation>
    <scope>NUCLEOTIDE SEQUENCE [LARGE SCALE GENOMIC DNA]</scope>
    <source>
        <strain evidence="5">TK-2024</strain>
        <tissue evidence="5">Old leaves</tissue>
    </source>
</reference>
<protein>
    <recommendedName>
        <fullName evidence="7">Glucose-methanol-choline oxidoreductase N-terminal domain-containing protein</fullName>
    </recommendedName>
</protein>